<proteinExistence type="predicted"/>
<keyword evidence="2" id="KW-1185">Reference proteome</keyword>
<protein>
    <submittedName>
        <fullName evidence="3">Flightin isoform X1</fullName>
    </submittedName>
</protein>
<gene>
    <name evidence="3" type="primary">LOC108670410</name>
</gene>
<feature type="compositionally biased region" description="Low complexity" evidence="1">
    <location>
        <begin position="52"/>
        <end position="73"/>
    </location>
</feature>
<evidence type="ECO:0000313" key="2">
    <source>
        <dbReference type="Proteomes" id="UP000694843"/>
    </source>
</evidence>
<dbReference type="GeneID" id="108670410"/>
<accession>A0A8B7NIA9</accession>
<dbReference type="KEGG" id="hazt:108670410"/>
<dbReference type="OrthoDB" id="6344929at2759"/>
<dbReference type="RefSeq" id="XP_018013368.1">
    <property type="nucleotide sequence ID" value="XM_018157879.2"/>
</dbReference>
<dbReference type="Proteomes" id="UP000694843">
    <property type="component" value="Unplaced"/>
</dbReference>
<evidence type="ECO:0000313" key="3">
    <source>
        <dbReference type="RefSeq" id="XP_018013368.1"/>
    </source>
</evidence>
<reference evidence="3" key="1">
    <citation type="submission" date="2025-08" db="UniProtKB">
        <authorList>
            <consortium name="RefSeq"/>
        </authorList>
    </citation>
    <scope>IDENTIFICATION</scope>
    <source>
        <tissue evidence="3">Whole organism</tissue>
    </source>
</reference>
<dbReference type="AlphaFoldDB" id="A0A8B7NIA9"/>
<evidence type="ECO:0000256" key="1">
    <source>
        <dbReference type="SAM" id="MobiDB-lite"/>
    </source>
</evidence>
<feature type="region of interest" description="Disordered" evidence="1">
    <location>
        <begin position="1"/>
        <end position="100"/>
    </location>
</feature>
<sequence length="199" mass="21967">MAGDEEKKKKKKPKKGAAEEAPPPEPAPAEPEPAPAPAPAPVEGDTDDWLSAATAEEPAPASDEAAPAPAEGEAPPEGEEAPLGQEGELPPQPKPKPKFFVHWDRRKAKFYDYNFDYGTNYYSSMVGYVDQKNTAFSSQGSATVPRRMAFAERGMYSSLERSRNPDLKTQTLLNDVRSSIRNFENSQRIYAYGSNRKRY</sequence>
<organism evidence="2 3">
    <name type="scientific">Hyalella azteca</name>
    <name type="common">Amphipod</name>
    <dbReference type="NCBI Taxonomy" id="294128"/>
    <lineage>
        <taxon>Eukaryota</taxon>
        <taxon>Metazoa</taxon>
        <taxon>Ecdysozoa</taxon>
        <taxon>Arthropoda</taxon>
        <taxon>Crustacea</taxon>
        <taxon>Multicrustacea</taxon>
        <taxon>Malacostraca</taxon>
        <taxon>Eumalacostraca</taxon>
        <taxon>Peracarida</taxon>
        <taxon>Amphipoda</taxon>
        <taxon>Senticaudata</taxon>
        <taxon>Talitrida</taxon>
        <taxon>Talitroidea</taxon>
        <taxon>Hyalellidae</taxon>
        <taxon>Hyalella</taxon>
    </lineage>
</organism>
<feature type="compositionally biased region" description="Pro residues" evidence="1">
    <location>
        <begin position="21"/>
        <end position="40"/>
    </location>
</feature>
<name>A0A8B7NIA9_HYAAZ</name>